<dbReference type="EMBL" id="LSCV01000008">
    <property type="protein sequence ID" value="KXB42055.1"/>
    <property type="molecule type" value="Genomic_DNA"/>
</dbReference>
<proteinExistence type="predicted"/>
<evidence type="ECO:0000313" key="1">
    <source>
        <dbReference type="EMBL" id="KXB42055.1"/>
    </source>
</evidence>
<keyword evidence="2" id="KW-1185">Reference proteome</keyword>
<sequence>MLTKGDHIWSLNCTDTVTGWTEALSIKKPFSSNVKAGHEELLPRFPFNIKGINYDGDSEFINREMIDNSHVEQKNFDIIRRNAKKPSYSK</sequence>
<protein>
    <recommendedName>
        <fullName evidence="3">Integrase catalytic domain-containing protein</fullName>
    </recommendedName>
</protein>
<evidence type="ECO:0008006" key="3">
    <source>
        <dbReference type="Google" id="ProtNLM"/>
    </source>
</evidence>
<name>A0A133YFV4_9FIRM</name>
<accession>A0A133YFV4</accession>
<comment type="caution">
    <text evidence="1">The sequence shown here is derived from an EMBL/GenBank/DDBJ whole genome shotgun (WGS) entry which is preliminary data.</text>
</comment>
<dbReference type="InterPro" id="IPR012337">
    <property type="entry name" value="RNaseH-like_sf"/>
</dbReference>
<reference evidence="2" key="1">
    <citation type="submission" date="2016-01" db="EMBL/GenBank/DDBJ databases">
        <authorList>
            <person name="Mitreva M."/>
            <person name="Pepin K.H."/>
            <person name="Mihindukulasuriya K.A."/>
            <person name="Fulton R."/>
            <person name="Fronick C."/>
            <person name="O'Laughlin M."/>
            <person name="Miner T."/>
            <person name="Herter B."/>
            <person name="Rosa B.A."/>
            <person name="Cordes M."/>
            <person name="Tomlinson C."/>
            <person name="Wollam A."/>
            <person name="Palsikar V.B."/>
            <person name="Mardis E.R."/>
            <person name="Wilson R.K."/>
        </authorList>
    </citation>
    <scope>NUCLEOTIDE SEQUENCE [LARGE SCALE GENOMIC DNA]</scope>
    <source>
        <strain evidence="2">KA00274</strain>
    </source>
</reference>
<dbReference type="Proteomes" id="UP000070080">
    <property type="component" value="Unassembled WGS sequence"/>
</dbReference>
<organism evidence="1 2">
    <name type="scientific">Amygdalobacter nucleatus</name>
    <dbReference type="NCBI Taxonomy" id="3029274"/>
    <lineage>
        <taxon>Bacteria</taxon>
        <taxon>Bacillati</taxon>
        <taxon>Bacillota</taxon>
        <taxon>Clostridia</taxon>
        <taxon>Eubacteriales</taxon>
        <taxon>Oscillospiraceae</taxon>
        <taxon>Amygdalobacter</taxon>
    </lineage>
</organism>
<evidence type="ECO:0000313" key="2">
    <source>
        <dbReference type="Proteomes" id="UP000070080"/>
    </source>
</evidence>
<gene>
    <name evidence="1" type="ORF">HMPREF1872_00530</name>
</gene>
<dbReference type="AlphaFoldDB" id="A0A133YFV4"/>
<dbReference type="STRING" id="1497955.HMPREF1872_00530"/>
<dbReference type="SUPFAM" id="SSF53098">
    <property type="entry name" value="Ribonuclease H-like"/>
    <property type="match status" value="1"/>
</dbReference>